<protein>
    <submittedName>
        <fullName evidence="5">Serine/threonine-protein phosphatase</fullName>
    </submittedName>
</protein>
<dbReference type="Pfam" id="PF07228">
    <property type="entry name" value="SpoIIE"/>
    <property type="match status" value="1"/>
</dbReference>
<sequence length="392" mass="41805">MGAGRAAAEHRQWDEQHPWPPRWLRWVPPALVVVTMLLDQVTPQRYFFGALLSASVVLALFTYPPTGVLAVGAAGCVLLAVTQSIEDYVGPMTVVALTVLATVTVLSAALCVVRRRTERRFHRVQAVAEAVQLALLRPLPARIGPLRLAGFYRAADDEALIGGDLYSVRPTPFGVRVIVGDVKGKGIGATRTVATVISSFQEAALLHPSLGEVAERIDLALQLDRESPPSEPMDDGRPAHTPAQAPGPADEVFVTAVLLEFSADARVVRVLDRGHQPLLTVRHGTASVAKGDHSLPLGMSDLLTAPPGTVTHTLDAGDILIAYSDGVTEARDSAGTFYPLRERLQDHCSSSTGPISPNALVTFIEEDVARWAPTLGDDLVAIAFQPAPSGDE</sequence>
<dbReference type="AlphaFoldDB" id="A0A6G3TI43"/>
<evidence type="ECO:0000256" key="3">
    <source>
        <dbReference type="SAM" id="Phobius"/>
    </source>
</evidence>
<keyword evidence="3" id="KW-1133">Transmembrane helix</keyword>
<feature type="region of interest" description="Disordered" evidence="2">
    <location>
        <begin position="225"/>
        <end position="246"/>
    </location>
</feature>
<evidence type="ECO:0000259" key="4">
    <source>
        <dbReference type="SMART" id="SM00331"/>
    </source>
</evidence>
<organism evidence="5 6">
    <name type="scientific">Streptomyces rubrogriseus</name>
    <dbReference type="NCBI Taxonomy" id="194673"/>
    <lineage>
        <taxon>Bacteria</taxon>
        <taxon>Bacillati</taxon>
        <taxon>Actinomycetota</taxon>
        <taxon>Actinomycetes</taxon>
        <taxon>Kitasatosporales</taxon>
        <taxon>Streptomycetaceae</taxon>
        <taxon>Streptomyces</taxon>
        <taxon>Streptomyces violaceoruber group</taxon>
    </lineage>
</organism>
<reference evidence="5 6" key="1">
    <citation type="submission" date="2020-01" db="EMBL/GenBank/DDBJ databases">
        <title>Insect and environment-associated Actinomycetes.</title>
        <authorList>
            <person name="Currrie C."/>
            <person name="Chevrette M."/>
            <person name="Carlson C."/>
            <person name="Stubbendieck R."/>
            <person name="Wendt-Pienkowski E."/>
        </authorList>
    </citation>
    <scope>NUCLEOTIDE SEQUENCE [LARGE SCALE GENOMIC DNA]</scope>
    <source>
        <strain evidence="5 6">SID7739</strain>
    </source>
</reference>
<dbReference type="Gene3D" id="3.60.40.10">
    <property type="entry name" value="PPM-type phosphatase domain"/>
    <property type="match status" value="1"/>
</dbReference>
<dbReference type="GO" id="GO:0016791">
    <property type="term" value="F:phosphatase activity"/>
    <property type="evidence" value="ECO:0007669"/>
    <property type="project" value="TreeGrafter"/>
</dbReference>
<dbReference type="SMART" id="SM00331">
    <property type="entry name" value="PP2C_SIG"/>
    <property type="match status" value="1"/>
</dbReference>
<dbReference type="EMBL" id="JAAGMQ010000622">
    <property type="protein sequence ID" value="NEC35681.1"/>
    <property type="molecule type" value="Genomic_DNA"/>
</dbReference>
<keyword evidence="3" id="KW-0472">Membrane</keyword>
<feature type="domain" description="PPM-type phosphatase" evidence="4">
    <location>
        <begin position="146"/>
        <end position="386"/>
    </location>
</feature>
<name>A0A6G3TI43_9ACTN</name>
<dbReference type="PANTHER" id="PTHR43156:SF2">
    <property type="entry name" value="STAGE II SPORULATION PROTEIN E"/>
    <property type="match status" value="1"/>
</dbReference>
<proteinExistence type="predicted"/>
<feature type="transmembrane region" description="Helical" evidence="3">
    <location>
        <begin position="48"/>
        <end position="81"/>
    </location>
</feature>
<keyword evidence="1" id="KW-0378">Hydrolase</keyword>
<comment type="caution">
    <text evidence="5">The sequence shown here is derived from an EMBL/GenBank/DDBJ whole genome shotgun (WGS) entry which is preliminary data.</text>
</comment>
<keyword evidence="3" id="KW-0812">Transmembrane</keyword>
<feature type="transmembrane region" description="Helical" evidence="3">
    <location>
        <begin position="93"/>
        <end position="113"/>
    </location>
</feature>
<evidence type="ECO:0000313" key="5">
    <source>
        <dbReference type="EMBL" id="NEC35681.1"/>
    </source>
</evidence>
<dbReference type="PANTHER" id="PTHR43156">
    <property type="entry name" value="STAGE II SPORULATION PROTEIN E-RELATED"/>
    <property type="match status" value="1"/>
</dbReference>
<gene>
    <name evidence="5" type="ORF">G3I66_21285</name>
</gene>
<dbReference type="Proteomes" id="UP000475666">
    <property type="component" value="Unassembled WGS sequence"/>
</dbReference>
<dbReference type="InterPro" id="IPR001932">
    <property type="entry name" value="PPM-type_phosphatase-like_dom"/>
</dbReference>
<evidence type="ECO:0000256" key="1">
    <source>
        <dbReference type="ARBA" id="ARBA00022801"/>
    </source>
</evidence>
<evidence type="ECO:0000313" key="6">
    <source>
        <dbReference type="Proteomes" id="UP000475666"/>
    </source>
</evidence>
<feature type="compositionally biased region" description="Basic and acidic residues" evidence="2">
    <location>
        <begin position="225"/>
        <end position="238"/>
    </location>
</feature>
<dbReference type="InterPro" id="IPR052016">
    <property type="entry name" value="Bact_Sigma-Reg"/>
</dbReference>
<evidence type="ECO:0000256" key="2">
    <source>
        <dbReference type="SAM" id="MobiDB-lite"/>
    </source>
</evidence>
<accession>A0A6G3TI43</accession>
<dbReference type="InterPro" id="IPR036457">
    <property type="entry name" value="PPM-type-like_dom_sf"/>
</dbReference>